<dbReference type="STRING" id="742152.A0A2H3K4E0"/>
<keyword evidence="8" id="KW-1185">Reference proteome</keyword>
<gene>
    <name evidence="7" type="ORF">WOLCODRAFT_91112</name>
</gene>
<sequence length="579" mass="63205">MRCDGARPICGPCIRTNREADCEYTDGTTRSPTQVLEDNIVSLEARIHELEHPETVAPSVTLHDPHATMLQPGPSGKPTSPIWGRLDTACGSCYPSNSRGYGTNLAPLDSFVEPSAEVVQTLVGFFLPKASQIGFYLHQPRFLKSIYTQDAETRQARLSPALLNAVYLWGVHFSSNSSLLAHEPVFLQRAVHAVATALAHDPPYNIIYNVQAEILLANYFFSANRLLEGRYHCNAAVALALSCRLNKIRSQAHADLPAGVSLGVASAIPPPLDAIEEGERINVFWGVFILDKSWAVTVGSPSHFNGSPGAQVDTPWPLEMEEYEEYGIPQDLQGIRTTETFLAEMVSTSVDGTSSVALLAKSSALFERATRLASQWTPSESSVRSTLSPADGQTLAMAYVEQAAADFFLLDNVIDRYTALLLASPEALDHDAAFKVLLTRTFAYVATIRVHGILKQVEGLAQDKDLDAARAAVALIDTVNLTGCPFINPIMAILWTAICRVFIGEIVKLRIAWTSTSLLEDQVAAATEMHRLETDHDNIIAGLQKVLNAMTVFAQTCPLMIHIAVQANKIRQELENATR</sequence>
<reference evidence="7 8" key="1">
    <citation type="journal article" date="2012" name="Science">
        <title>The Paleozoic origin of enzymatic lignin decomposition reconstructed from 31 fungal genomes.</title>
        <authorList>
            <person name="Floudas D."/>
            <person name="Binder M."/>
            <person name="Riley R."/>
            <person name="Barry K."/>
            <person name="Blanchette R.A."/>
            <person name="Henrissat B."/>
            <person name="Martinez A.T."/>
            <person name="Otillar R."/>
            <person name="Spatafora J.W."/>
            <person name="Yadav J.S."/>
            <person name="Aerts A."/>
            <person name="Benoit I."/>
            <person name="Boyd A."/>
            <person name="Carlson A."/>
            <person name="Copeland A."/>
            <person name="Coutinho P.M."/>
            <person name="de Vries R.P."/>
            <person name="Ferreira P."/>
            <person name="Findley K."/>
            <person name="Foster B."/>
            <person name="Gaskell J."/>
            <person name="Glotzer D."/>
            <person name="Gorecki P."/>
            <person name="Heitman J."/>
            <person name="Hesse C."/>
            <person name="Hori C."/>
            <person name="Igarashi K."/>
            <person name="Jurgens J.A."/>
            <person name="Kallen N."/>
            <person name="Kersten P."/>
            <person name="Kohler A."/>
            <person name="Kuees U."/>
            <person name="Kumar T.K.A."/>
            <person name="Kuo A."/>
            <person name="LaButti K."/>
            <person name="Larrondo L.F."/>
            <person name="Lindquist E."/>
            <person name="Ling A."/>
            <person name="Lombard V."/>
            <person name="Lucas S."/>
            <person name="Lundell T."/>
            <person name="Martin R."/>
            <person name="McLaughlin D.J."/>
            <person name="Morgenstern I."/>
            <person name="Morin E."/>
            <person name="Murat C."/>
            <person name="Nagy L.G."/>
            <person name="Nolan M."/>
            <person name="Ohm R.A."/>
            <person name="Patyshakuliyeva A."/>
            <person name="Rokas A."/>
            <person name="Ruiz-Duenas F.J."/>
            <person name="Sabat G."/>
            <person name="Salamov A."/>
            <person name="Samejima M."/>
            <person name="Schmutz J."/>
            <person name="Slot J.C."/>
            <person name="St John F."/>
            <person name="Stenlid J."/>
            <person name="Sun H."/>
            <person name="Sun S."/>
            <person name="Syed K."/>
            <person name="Tsang A."/>
            <person name="Wiebenga A."/>
            <person name="Young D."/>
            <person name="Pisabarro A."/>
            <person name="Eastwood D.C."/>
            <person name="Martin F."/>
            <person name="Cullen D."/>
            <person name="Grigoriev I.V."/>
            <person name="Hibbett D.S."/>
        </authorList>
    </citation>
    <scope>NUCLEOTIDE SEQUENCE [LARGE SCALE GENOMIC DNA]</scope>
    <source>
        <strain evidence="7 8">MD-104</strain>
    </source>
</reference>
<keyword evidence="5" id="KW-0539">Nucleus</keyword>
<comment type="subcellular location">
    <subcellularLocation>
        <location evidence="1">Nucleus</location>
    </subcellularLocation>
</comment>
<dbReference type="GO" id="GO:0008270">
    <property type="term" value="F:zinc ion binding"/>
    <property type="evidence" value="ECO:0007669"/>
    <property type="project" value="InterPro"/>
</dbReference>
<protein>
    <recommendedName>
        <fullName evidence="6">Xylanolytic transcriptional activator regulatory domain-containing protein</fullName>
    </recommendedName>
</protein>
<dbReference type="GO" id="GO:0006351">
    <property type="term" value="P:DNA-templated transcription"/>
    <property type="evidence" value="ECO:0007669"/>
    <property type="project" value="InterPro"/>
</dbReference>
<dbReference type="GO" id="GO:0000981">
    <property type="term" value="F:DNA-binding transcription factor activity, RNA polymerase II-specific"/>
    <property type="evidence" value="ECO:0007669"/>
    <property type="project" value="InterPro"/>
</dbReference>
<keyword evidence="4" id="KW-0804">Transcription</keyword>
<keyword evidence="3" id="KW-0805">Transcription regulation</keyword>
<evidence type="ECO:0000259" key="6">
    <source>
        <dbReference type="Pfam" id="PF04082"/>
    </source>
</evidence>
<dbReference type="CDD" id="cd00067">
    <property type="entry name" value="GAL4"/>
    <property type="match status" value="1"/>
</dbReference>
<dbReference type="OrthoDB" id="2309723at2759"/>
<evidence type="ECO:0000256" key="4">
    <source>
        <dbReference type="ARBA" id="ARBA00023163"/>
    </source>
</evidence>
<evidence type="ECO:0000313" key="7">
    <source>
        <dbReference type="EMBL" id="PCH45038.1"/>
    </source>
</evidence>
<evidence type="ECO:0000256" key="3">
    <source>
        <dbReference type="ARBA" id="ARBA00023015"/>
    </source>
</evidence>
<dbReference type="PANTHER" id="PTHR47338">
    <property type="entry name" value="ZN(II)2CYS6 TRANSCRIPTION FACTOR (EUROFUNG)-RELATED"/>
    <property type="match status" value="1"/>
</dbReference>
<dbReference type="InterPro" id="IPR036864">
    <property type="entry name" value="Zn2-C6_fun-type_DNA-bd_sf"/>
</dbReference>
<dbReference type="Pfam" id="PF04082">
    <property type="entry name" value="Fungal_trans"/>
    <property type="match status" value="1"/>
</dbReference>
<proteinExistence type="predicted"/>
<dbReference type="OMA" id="WPLEMAQ"/>
<dbReference type="CDD" id="cd12148">
    <property type="entry name" value="fungal_TF_MHR"/>
    <property type="match status" value="1"/>
</dbReference>
<accession>A0A2H3K4E0</accession>
<evidence type="ECO:0000256" key="2">
    <source>
        <dbReference type="ARBA" id="ARBA00022723"/>
    </source>
</evidence>
<dbReference type="InterPro" id="IPR050815">
    <property type="entry name" value="TF_fung"/>
</dbReference>
<dbReference type="GO" id="GO:0005634">
    <property type="term" value="C:nucleus"/>
    <property type="evidence" value="ECO:0007669"/>
    <property type="project" value="UniProtKB-SubCell"/>
</dbReference>
<keyword evidence="2" id="KW-0479">Metal-binding</keyword>
<dbReference type="GO" id="GO:0003677">
    <property type="term" value="F:DNA binding"/>
    <property type="evidence" value="ECO:0007669"/>
    <property type="project" value="InterPro"/>
</dbReference>
<dbReference type="Gene3D" id="4.10.240.10">
    <property type="entry name" value="Zn(2)-C6 fungal-type DNA-binding domain"/>
    <property type="match status" value="1"/>
</dbReference>
<dbReference type="PANTHER" id="PTHR47338:SF29">
    <property type="entry name" value="ZN(2)-C6 FUNGAL-TYPE DOMAIN-CONTAINING PROTEIN"/>
    <property type="match status" value="1"/>
</dbReference>
<evidence type="ECO:0000313" key="8">
    <source>
        <dbReference type="Proteomes" id="UP000218811"/>
    </source>
</evidence>
<evidence type="ECO:0000256" key="1">
    <source>
        <dbReference type="ARBA" id="ARBA00004123"/>
    </source>
</evidence>
<name>A0A2H3K4E0_WOLCO</name>
<dbReference type="EMBL" id="KB468168">
    <property type="protein sequence ID" value="PCH45038.1"/>
    <property type="molecule type" value="Genomic_DNA"/>
</dbReference>
<dbReference type="Proteomes" id="UP000218811">
    <property type="component" value="Unassembled WGS sequence"/>
</dbReference>
<organism evidence="7 8">
    <name type="scientific">Wolfiporia cocos (strain MD-104)</name>
    <name type="common">Brown rot fungus</name>
    <dbReference type="NCBI Taxonomy" id="742152"/>
    <lineage>
        <taxon>Eukaryota</taxon>
        <taxon>Fungi</taxon>
        <taxon>Dikarya</taxon>
        <taxon>Basidiomycota</taxon>
        <taxon>Agaricomycotina</taxon>
        <taxon>Agaricomycetes</taxon>
        <taxon>Polyporales</taxon>
        <taxon>Phaeolaceae</taxon>
        <taxon>Wolfiporia</taxon>
    </lineage>
</organism>
<feature type="domain" description="Xylanolytic transcriptional activator regulatory" evidence="6">
    <location>
        <begin position="136"/>
        <end position="328"/>
    </location>
</feature>
<dbReference type="AlphaFoldDB" id="A0A2H3K4E0"/>
<dbReference type="InterPro" id="IPR007219">
    <property type="entry name" value="XnlR_reg_dom"/>
</dbReference>
<dbReference type="InterPro" id="IPR001138">
    <property type="entry name" value="Zn2Cys6_DnaBD"/>
</dbReference>
<evidence type="ECO:0000256" key="5">
    <source>
        <dbReference type="ARBA" id="ARBA00023242"/>
    </source>
</evidence>